<evidence type="ECO:0000256" key="3">
    <source>
        <dbReference type="ARBA" id="ARBA00007063"/>
    </source>
</evidence>
<accession>A0A6A6BQP8</accession>
<feature type="transmembrane region" description="Helical" evidence="12">
    <location>
        <begin position="183"/>
        <end position="209"/>
    </location>
</feature>
<dbReference type="UniPathway" id="UPA00378"/>
<comment type="catalytic activity">
    <reaction evidence="11">
        <text>an alpha-D-Man-(1-&gt;2)-alpha-D-Man-(1-&gt;2)-alpha-D-Man-(1-&gt;3)-[alpha-D-Man-(1-&gt;2)-alpha-D-Man-(1-&gt;3)-alpha-D-Man-(1-&gt;6)]-beta-D-Man-(1-&gt;4)-beta-D-GlcNAc-(1-&gt;4)-alpha-D-GlcNAc-diphospho-di-trans,poly-cis-dolichol + a di-trans,poly-cis-dolichyl beta-D-mannosyl phosphate = an alpha-D-Man-(1-&gt;2)-alpha-D-Man-(1-&gt;2)-alpha-D-Man-(1-&gt;3)-[alpha-D-Man-(1-&gt;2)-alpha-D-Man-(1-&gt;3)-[alpha-D-Man-(1-&gt;6)]-alpha-D-Man-(1-&gt;6)]-beta-D-Man-(1-&gt;4)-beta-D-GlcNAc-(1-&gt;4)-alpha-D-GlcNAc-diphospho-di-trans,poly-cis-dolichol + a di-trans,poly-cis-dolichyl phosphate + H(+)</text>
        <dbReference type="Rhea" id="RHEA:29535"/>
        <dbReference type="Rhea" id="RHEA-COMP:19498"/>
        <dbReference type="Rhea" id="RHEA-COMP:19501"/>
        <dbReference type="Rhea" id="RHEA-COMP:19518"/>
        <dbReference type="Rhea" id="RHEA-COMP:19519"/>
        <dbReference type="ChEBI" id="CHEBI:15378"/>
        <dbReference type="ChEBI" id="CHEBI:57683"/>
        <dbReference type="ChEBI" id="CHEBI:58211"/>
        <dbReference type="ChEBI" id="CHEBI:132517"/>
        <dbReference type="ChEBI" id="CHEBI:132519"/>
        <dbReference type="EC" id="2.4.1.260"/>
    </reaction>
    <physiologicalReaction direction="left-to-right" evidence="11">
        <dbReference type="Rhea" id="RHEA:29536"/>
    </physiologicalReaction>
</comment>
<dbReference type="RefSeq" id="XP_033402148.1">
    <property type="nucleotide sequence ID" value="XM_033543789.1"/>
</dbReference>
<evidence type="ECO:0000256" key="11">
    <source>
        <dbReference type="ARBA" id="ARBA00048899"/>
    </source>
</evidence>
<keyword evidence="4 12" id="KW-0328">Glycosyltransferase</keyword>
<keyword evidence="9 12" id="KW-0472">Membrane</keyword>
<sequence>MRRLNDFCFSLILPTTILLHLFWAPYTKVEESFNIQAVHDILAHGIPTANVQESLAANYDHVSFPGSVPRTFVGALVLSGLSRPFVRFLTSPAQVQLLVRAILGLYNAAALLAFRAAIARVFGPLAGNCFVVLQATQFHVMYYASRTLPNTFALGMSTLALRAYLLASSAATPAPSRRRSLRLALYLLTAAGVVFRSELALLVAALVAWDLAKRVAAAGFPGATSYLRLAIPAGLAGAVVGLALSVPVDTFFWRTWPTPLWPEWAAFAYNTLQGRSADWGVSPWHHYFASALPRLLLNPLTYGVLLPLALANPASRAPARDLVVPSLGFVAAFSALPHKEWRFIEYVVPALTGAAAPSAAWLWARRAKTPAYRLAALALVASVLASAAASAALLAVSASNYPGGAALARLHALAAQDDALAHAAAAGNVSVHLDNLACQTGVTRFLQDAAPRLGAPSGQEWRLRPDGGIDHFPSQQTQQGPNAHWHYDKTTSPSTTLSPAFWTRFSYVISENPALAIGAWDVQASVRGFGGIAILKPGEAFGEAHVGDVKADSAPGGRVVSFVELLFGGGRGGWDGRGDGVGEGGVLRMVGDVIVAGEEWVRQRVTRGWWVGVKMVPRLFVLGRARSGV</sequence>
<reference evidence="13" key="1">
    <citation type="journal article" date="2020" name="Stud. Mycol.">
        <title>101 Dothideomycetes genomes: a test case for predicting lifestyles and emergence of pathogens.</title>
        <authorList>
            <person name="Haridas S."/>
            <person name="Albert R."/>
            <person name="Binder M."/>
            <person name="Bloem J."/>
            <person name="Labutti K."/>
            <person name="Salamov A."/>
            <person name="Andreopoulos B."/>
            <person name="Baker S."/>
            <person name="Barry K."/>
            <person name="Bills G."/>
            <person name="Bluhm B."/>
            <person name="Cannon C."/>
            <person name="Castanera R."/>
            <person name="Culley D."/>
            <person name="Daum C."/>
            <person name="Ezra D."/>
            <person name="Gonzalez J."/>
            <person name="Henrissat B."/>
            <person name="Kuo A."/>
            <person name="Liang C."/>
            <person name="Lipzen A."/>
            <person name="Lutzoni F."/>
            <person name="Magnuson J."/>
            <person name="Mondo S."/>
            <person name="Nolan M."/>
            <person name="Ohm R."/>
            <person name="Pangilinan J."/>
            <person name="Park H.-J."/>
            <person name="Ramirez L."/>
            <person name="Alfaro M."/>
            <person name="Sun H."/>
            <person name="Tritt A."/>
            <person name="Yoshinaga Y."/>
            <person name="Zwiers L.-H."/>
            <person name="Turgeon B."/>
            <person name="Goodwin S."/>
            <person name="Spatafora J."/>
            <person name="Crous P."/>
            <person name="Grigoriev I."/>
        </authorList>
    </citation>
    <scope>NUCLEOTIDE SEQUENCE</scope>
    <source>
        <strain evidence="13">CBS 121167</strain>
    </source>
</reference>
<keyword evidence="6 12" id="KW-0812">Transmembrane</keyword>
<evidence type="ECO:0000256" key="10">
    <source>
        <dbReference type="ARBA" id="ARBA00044721"/>
    </source>
</evidence>
<dbReference type="GO" id="GO:0006487">
    <property type="term" value="P:protein N-linked glycosylation"/>
    <property type="evidence" value="ECO:0007669"/>
    <property type="project" value="TreeGrafter"/>
</dbReference>
<keyword evidence="8 12" id="KW-1133">Transmembrane helix</keyword>
<dbReference type="Pfam" id="PF03901">
    <property type="entry name" value="Glyco_transf_22"/>
    <property type="match status" value="1"/>
</dbReference>
<protein>
    <recommendedName>
        <fullName evidence="12">Mannosyltransferase</fullName>
        <ecNumber evidence="12">2.4.1.-</ecNumber>
    </recommendedName>
</protein>
<evidence type="ECO:0000256" key="8">
    <source>
        <dbReference type="ARBA" id="ARBA00022989"/>
    </source>
</evidence>
<evidence type="ECO:0000313" key="13">
    <source>
        <dbReference type="EMBL" id="KAF2146439.1"/>
    </source>
</evidence>
<keyword evidence="5 13" id="KW-0808">Transferase</keyword>
<feature type="transmembrane region" description="Helical" evidence="12">
    <location>
        <begin position="151"/>
        <end position="171"/>
    </location>
</feature>
<evidence type="ECO:0000256" key="5">
    <source>
        <dbReference type="ARBA" id="ARBA00022679"/>
    </source>
</evidence>
<comment type="pathway">
    <text evidence="2">Protein modification; protein glycosylation.</text>
</comment>
<dbReference type="GeneID" id="54301286"/>
<dbReference type="AlphaFoldDB" id="A0A6A6BQP8"/>
<comment type="subcellular location">
    <subcellularLocation>
        <location evidence="1 12">Endoplasmic reticulum membrane</location>
        <topology evidence="1 12">Multi-pass membrane protein</topology>
    </subcellularLocation>
</comment>
<evidence type="ECO:0000256" key="6">
    <source>
        <dbReference type="ARBA" id="ARBA00022692"/>
    </source>
</evidence>
<dbReference type="GO" id="GO:0005789">
    <property type="term" value="C:endoplasmic reticulum membrane"/>
    <property type="evidence" value="ECO:0007669"/>
    <property type="project" value="UniProtKB-SubCell"/>
</dbReference>
<dbReference type="PANTHER" id="PTHR22760:SF1">
    <property type="entry name" value="DOL-P-MAN:MAN(7)GLCNAC(2)-PP-DOL ALPHA-1,6-MANNOSYLTRANSFERASE"/>
    <property type="match status" value="1"/>
</dbReference>
<dbReference type="Proteomes" id="UP000799438">
    <property type="component" value="Unassembled WGS sequence"/>
</dbReference>
<name>A0A6A6BQP8_9PEZI</name>
<keyword evidence="7 12" id="KW-0256">Endoplasmic reticulum</keyword>
<dbReference type="PANTHER" id="PTHR22760">
    <property type="entry name" value="GLYCOSYLTRANSFERASE"/>
    <property type="match status" value="1"/>
</dbReference>
<dbReference type="EMBL" id="ML995475">
    <property type="protein sequence ID" value="KAF2146439.1"/>
    <property type="molecule type" value="Genomic_DNA"/>
</dbReference>
<gene>
    <name evidence="13" type="ORF">K452DRAFT_314723</name>
</gene>
<dbReference type="GO" id="GO:0052917">
    <property type="term" value="F:dol-P-Man:Man(7)GlcNAc(2)-PP-Dol alpha-1,6-mannosyltransferase activity"/>
    <property type="evidence" value="ECO:0007669"/>
    <property type="project" value="UniProtKB-EC"/>
</dbReference>
<comment type="function">
    <text evidence="10">Mannosyltransferase that operates in the biosynthetic pathway of dolichol-linked oligosaccharides, the glycan precursors employed in protein asparagine (N)-glycosylation. The assembly of dolichol-linked oligosaccharides begins on the cytosolic side of the endoplasmic reticulum membrane and finishes in its lumen. The sequential addition of sugars to dolichol pyrophosphate produces dolichol-linked oligosaccharides containing fourteen sugars, including two GlcNAcs, nine mannoses and three glucoses. Once assembled, the oligosaccharide is transferred from the lipid to nascent proteins by oligosaccharyltransferases. In the lumen of the endoplasmic reticulum, adds the eighth mannose residue in an alpha-1,6 linkage onto Man(7)GlcNAc(2)-PP-dolichol to produce Man(8)GlcNAc(2)-PP-dolichol.</text>
</comment>
<evidence type="ECO:0000256" key="4">
    <source>
        <dbReference type="ARBA" id="ARBA00022676"/>
    </source>
</evidence>
<comment type="similarity">
    <text evidence="3 12">Belongs to the glycosyltransferase 22 family.</text>
</comment>
<proteinExistence type="inferred from homology"/>
<evidence type="ECO:0000256" key="1">
    <source>
        <dbReference type="ARBA" id="ARBA00004477"/>
    </source>
</evidence>
<organism evidence="13 14">
    <name type="scientific">Aplosporella prunicola CBS 121167</name>
    <dbReference type="NCBI Taxonomy" id="1176127"/>
    <lineage>
        <taxon>Eukaryota</taxon>
        <taxon>Fungi</taxon>
        <taxon>Dikarya</taxon>
        <taxon>Ascomycota</taxon>
        <taxon>Pezizomycotina</taxon>
        <taxon>Dothideomycetes</taxon>
        <taxon>Dothideomycetes incertae sedis</taxon>
        <taxon>Botryosphaeriales</taxon>
        <taxon>Aplosporellaceae</taxon>
        <taxon>Aplosporella</taxon>
    </lineage>
</organism>
<evidence type="ECO:0000256" key="2">
    <source>
        <dbReference type="ARBA" id="ARBA00004922"/>
    </source>
</evidence>
<feature type="transmembrane region" description="Helical" evidence="12">
    <location>
        <begin position="229"/>
        <end position="248"/>
    </location>
</feature>
<feature type="transmembrane region" description="Helical" evidence="12">
    <location>
        <begin position="376"/>
        <end position="396"/>
    </location>
</feature>
<keyword evidence="14" id="KW-1185">Reference proteome</keyword>
<dbReference type="OrthoDB" id="19039at2759"/>
<feature type="transmembrane region" description="Helical" evidence="12">
    <location>
        <begin position="7"/>
        <end position="26"/>
    </location>
</feature>
<dbReference type="EC" id="2.4.1.-" evidence="12"/>
<evidence type="ECO:0000256" key="9">
    <source>
        <dbReference type="ARBA" id="ARBA00023136"/>
    </source>
</evidence>
<evidence type="ECO:0000256" key="7">
    <source>
        <dbReference type="ARBA" id="ARBA00022824"/>
    </source>
</evidence>
<evidence type="ECO:0000256" key="12">
    <source>
        <dbReference type="RuleBase" id="RU363075"/>
    </source>
</evidence>
<feature type="transmembrane region" description="Helical" evidence="12">
    <location>
        <begin position="97"/>
        <end position="118"/>
    </location>
</feature>
<evidence type="ECO:0000313" key="14">
    <source>
        <dbReference type="Proteomes" id="UP000799438"/>
    </source>
</evidence>
<dbReference type="InterPro" id="IPR005599">
    <property type="entry name" value="GPI_mannosylTrfase"/>
</dbReference>